<evidence type="ECO:0000313" key="8">
    <source>
        <dbReference type="EMBL" id="QNV40321.1"/>
    </source>
</evidence>
<dbReference type="GO" id="GO:0046872">
    <property type="term" value="F:metal ion binding"/>
    <property type="evidence" value="ECO:0007669"/>
    <property type="project" value="UniProtKB-KW"/>
</dbReference>
<dbReference type="InterPro" id="IPR045121">
    <property type="entry name" value="CoAse"/>
</dbReference>
<dbReference type="Gene3D" id="3.90.79.10">
    <property type="entry name" value="Nucleoside Triphosphate Pyrophosphohydrolase"/>
    <property type="match status" value="1"/>
</dbReference>
<keyword evidence="4" id="KW-0378">Hydrolase</keyword>
<dbReference type="Proteomes" id="UP000516421">
    <property type="component" value="Chromosome"/>
</dbReference>
<gene>
    <name evidence="8" type="ORF">IDM48_02485</name>
</gene>
<dbReference type="Pfam" id="PF00293">
    <property type="entry name" value="NUDIX"/>
    <property type="match status" value="1"/>
</dbReference>
<dbReference type="KEGG" id="rama:IDM48_02485"/>
<evidence type="ECO:0000256" key="5">
    <source>
        <dbReference type="ARBA" id="ARBA00022842"/>
    </source>
</evidence>
<dbReference type="GO" id="GO:0010945">
    <property type="term" value="F:coenzyme A diphosphatase activity"/>
    <property type="evidence" value="ECO:0007669"/>
    <property type="project" value="InterPro"/>
</dbReference>
<accession>A0A7H2BKX5</accession>
<sequence length="247" mass="26904">MEHKTEHRALTQLKKLAQAENLVNDPAESWRVGELDDSSVKQAAVLILFGVLDEVPATHRQGHVADDLDVLIVVRAATLRQHAGQPAFPGGKVDPEDLATASETNKPVSYVAALREAVEETGLDPSGVEILGEFGEIGLPVSNFSVTPVLAWWNKPSLVAAQDAKESALVLRVPVADLLNPANRHMATVKHGKSVHSSPAFTVQNAEQEFVIWGFTGIVLDQIFTQLGWIEEWDSTVRRPAPGYEKK</sequence>
<evidence type="ECO:0000256" key="6">
    <source>
        <dbReference type="ARBA" id="ARBA00023211"/>
    </source>
</evidence>
<dbReference type="PANTHER" id="PTHR12992">
    <property type="entry name" value="NUDIX HYDROLASE"/>
    <property type="match status" value="1"/>
</dbReference>
<keyword evidence="5" id="KW-0460">Magnesium</keyword>
<evidence type="ECO:0000256" key="1">
    <source>
        <dbReference type="ARBA" id="ARBA00001936"/>
    </source>
</evidence>
<name>A0A7H2BKX5_9MICC</name>
<dbReference type="SUPFAM" id="SSF55811">
    <property type="entry name" value="Nudix"/>
    <property type="match status" value="1"/>
</dbReference>
<evidence type="ECO:0000259" key="7">
    <source>
        <dbReference type="PROSITE" id="PS51462"/>
    </source>
</evidence>
<evidence type="ECO:0000256" key="4">
    <source>
        <dbReference type="ARBA" id="ARBA00022801"/>
    </source>
</evidence>
<comment type="cofactor">
    <cofactor evidence="1">
        <name>Mn(2+)</name>
        <dbReference type="ChEBI" id="CHEBI:29035"/>
    </cofactor>
</comment>
<keyword evidence="9" id="KW-1185">Reference proteome</keyword>
<dbReference type="PANTHER" id="PTHR12992:SF11">
    <property type="entry name" value="MITOCHONDRIAL COENZYME A DIPHOSPHATASE NUDT8"/>
    <property type="match status" value="1"/>
</dbReference>
<evidence type="ECO:0000256" key="3">
    <source>
        <dbReference type="ARBA" id="ARBA00022723"/>
    </source>
</evidence>
<feature type="domain" description="Nudix hydrolase" evidence="7">
    <location>
        <begin position="39"/>
        <end position="216"/>
    </location>
</feature>
<dbReference type="RefSeq" id="WP_190617907.1">
    <property type="nucleotide sequence ID" value="NZ_CP061538.1"/>
</dbReference>
<dbReference type="CDD" id="cd03426">
    <property type="entry name" value="NUDIX_CoAse_Nudt7"/>
    <property type="match status" value="1"/>
</dbReference>
<evidence type="ECO:0000313" key="9">
    <source>
        <dbReference type="Proteomes" id="UP000516421"/>
    </source>
</evidence>
<proteinExistence type="predicted"/>
<keyword evidence="6" id="KW-0464">Manganese</keyword>
<organism evidence="8 9">
    <name type="scientific">Rothia amarae</name>
    <dbReference type="NCBI Taxonomy" id="169480"/>
    <lineage>
        <taxon>Bacteria</taxon>
        <taxon>Bacillati</taxon>
        <taxon>Actinomycetota</taxon>
        <taxon>Actinomycetes</taxon>
        <taxon>Micrococcales</taxon>
        <taxon>Micrococcaceae</taxon>
        <taxon>Rothia</taxon>
    </lineage>
</organism>
<dbReference type="PROSITE" id="PS51462">
    <property type="entry name" value="NUDIX"/>
    <property type="match status" value="1"/>
</dbReference>
<dbReference type="InterPro" id="IPR015797">
    <property type="entry name" value="NUDIX_hydrolase-like_dom_sf"/>
</dbReference>
<protein>
    <submittedName>
        <fullName evidence="8">CoA pyrophosphatase</fullName>
    </submittedName>
</protein>
<keyword evidence="3" id="KW-0479">Metal-binding</keyword>
<evidence type="ECO:0000256" key="2">
    <source>
        <dbReference type="ARBA" id="ARBA00001946"/>
    </source>
</evidence>
<dbReference type="AlphaFoldDB" id="A0A7H2BKX5"/>
<reference evidence="8 9" key="1">
    <citation type="submission" date="2020-09" db="EMBL/GenBank/DDBJ databases">
        <title>Investigation of environmental microbe.</title>
        <authorList>
            <person name="Ou Y."/>
            <person name="Kang Q."/>
        </authorList>
    </citation>
    <scope>NUCLEOTIDE SEQUENCE [LARGE SCALE GENOMIC DNA]</scope>
    <source>
        <strain evidence="8 9">KJZ-9</strain>
    </source>
</reference>
<dbReference type="InterPro" id="IPR000086">
    <property type="entry name" value="NUDIX_hydrolase_dom"/>
</dbReference>
<comment type="cofactor">
    <cofactor evidence="2">
        <name>Mg(2+)</name>
        <dbReference type="ChEBI" id="CHEBI:18420"/>
    </cofactor>
</comment>
<dbReference type="EMBL" id="CP061538">
    <property type="protein sequence ID" value="QNV40321.1"/>
    <property type="molecule type" value="Genomic_DNA"/>
</dbReference>